<proteinExistence type="predicted"/>
<keyword evidence="1" id="KW-0472">Membrane</keyword>
<dbReference type="EMBL" id="CAQQ02384915">
    <property type="status" value="NOT_ANNOTATED_CDS"/>
    <property type="molecule type" value="Genomic_DNA"/>
</dbReference>
<keyword evidence="1" id="KW-0812">Transmembrane</keyword>
<dbReference type="PANTHER" id="PTHR38337:SF1">
    <property type="entry name" value="GUSTATORY RECEPTOR"/>
    <property type="match status" value="1"/>
</dbReference>
<organism evidence="2 3">
    <name type="scientific">Megaselia scalaris</name>
    <name type="common">Humpbacked fly</name>
    <name type="synonym">Phora scalaris</name>
    <dbReference type="NCBI Taxonomy" id="36166"/>
    <lineage>
        <taxon>Eukaryota</taxon>
        <taxon>Metazoa</taxon>
        <taxon>Ecdysozoa</taxon>
        <taxon>Arthropoda</taxon>
        <taxon>Hexapoda</taxon>
        <taxon>Insecta</taxon>
        <taxon>Pterygota</taxon>
        <taxon>Neoptera</taxon>
        <taxon>Endopterygota</taxon>
        <taxon>Diptera</taxon>
        <taxon>Brachycera</taxon>
        <taxon>Muscomorpha</taxon>
        <taxon>Platypezoidea</taxon>
        <taxon>Phoridae</taxon>
        <taxon>Megaseliini</taxon>
        <taxon>Megaselia</taxon>
    </lineage>
</organism>
<dbReference type="EnsemblMetazoa" id="MESCA011030-RA">
    <property type="protein sequence ID" value="MESCA011030-PA"/>
    <property type="gene ID" value="MESCA011030"/>
</dbReference>
<evidence type="ECO:0000256" key="1">
    <source>
        <dbReference type="SAM" id="Phobius"/>
    </source>
</evidence>
<dbReference type="AlphaFoldDB" id="T1H431"/>
<name>T1H431_MEGSC</name>
<keyword evidence="3" id="KW-1185">Reference proteome</keyword>
<reference evidence="3" key="1">
    <citation type="submission" date="2013-02" db="EMBL/GenBank/DDBJ databases">
        <authorList>
            <person name="Hughes D."/>
        </authorList>
    </citation>
    <scope>NUCLEOTIDE SEQUENCE</scope>
    <source>
        <strain>Durham</strain>
        <strain evidence="3">NC isolate 2 -- Noor lab</strain>
    </source>
</reference>
<evidence type="ECO:0000313" key="2">
    <source>
        <dbReference type="EnsemblMetazoa" id="MESCA011030-PA"/>
    </source>
</evidence>
<evidence type="ECO:0000313" key="3">
    <source>
        <dbReference type="Proteomes" id="UP000015102"/>
    </source>
</evidence>
<keyword evidence="1" id="KW-1133">Transmembrane helix</keyword>
<protein>
    <submittedName>
        <fullName evidence="2">Uncharacterized protein</fullName>
    </submittedName>
</protein>
<sequence>MFNGIEIFQSTNGYSPISSSSDRHQDNYNYHINIFHQQQSPPPPQARQVSSVAAGASSRAISYQNMEPTTSSSLASTTTALATISSSSSSTVPNQYHAQHATNHNQYGFSSNLRYEQFTRHNTRASSLNAIGDSMSEIILDENNEPTSAILEFCKKRFLQPYVTILGLIGLNPIPTDSTVCKTFLHFLYSFVIFIVISMSYLMMYLVSY</sequence>
<dbReference type="Proteomes" id="UP000015102">
    <property type="component" value="Unassembled WGS sequence"/>
</dbReference>
<reference evidence="2" key="2">
    <citation type="submission" date="2015-06" db="UniProtKB">
        <authorList>
            <consortium name="EnsemblMetazoa"/>
        </authorList>
    </citation>
    <scope>IDENTIFICATION</scope>
</reference>
<feature type="transmembrane region" description="Helical" evidence="1">
    <location>
        <begin position="187"/>
        <end position="207"/>
    </location>
</feature>
<accession>T1H431</accession>
<dbReference type="STRING" id="36166.T1H431"/>
<dbReference type="PANTHER" id="PTHR38337">
    <property type="entry name" value="AGAP010540-PA"/>
    <property type="match status" value="1"/>
</dbReference>
<dbReference type="HOGENOM" id="CLU_1318291_0_0_1"/>